<dbReference type="Pfam" id="PF07715">
    <property type="entry name" value="Plug"/>
    <property type="match status" value="1"/>
</dbReference>
<evidence type="ECO:0000256" key="1">
    <source>
        <dbReference type="ARBA" id="ARBA00004442"/>
    </source>
</evidence>
<keyword evidence="4" id="KW-0798">TonB box</keyword>
<dbReference type="Gene3D" id="2.40.170.20">
    <property type="entry name" value="TonB-dependent receptor, beta-barrel domain"/>
    <property type="match status" value="1"/>
</dbReference>
<proteinExistence type="inferred from homology"/>
<protein>
    <submittedName>
        <fullName evidence="8">TonB-dependent receptor</fullName>
    </submittedName>
</protein>
<organism evidence="8 9">
    <name type="scientific">Aureibaculum marinum</name>
    <dbReference type="NCBI Taxonomy" id="2487930"/>
    <lineage>
        <taxon>Bacteria</taxon>
        <taxon>Pseudomonadati</taxon>
        <taxon>Bacteroidota</taxon>
        <taxon>Flavobacteriia</taxon>
        <taxon>Flavobacteriales</taxon>
        <taxon>Flavobacteriaceae</taxon>
        <taxon>Aureibaculum</taxon>
    </lineage>
</organism>
<dbReference type="AlphaFoldDB" id="A0A3N4NRK0"/>
<dbReference type="GO" id="GO:0009279">
    <property type="term" value="C:cell outer membrane"/>
    <property type="evidence" value="ECO:0007669"/>
    <property type="project" value="UniProtKB-SubCell"/>
</dbReference>
<sequence>MQTFKSIIVLLIILLCNNIIAQTTISGTVTDKIGNPIAGANVYLENTYDGTTTNVEGKFLFTTTEIREQALVVSNLNFQTFKQFGNVNTLNGLQIVLKEAINTLDAVVLSAGSFKAGGTNAVSVMSPLDVVTTAGVAGDFIGALQTLPGTQTVGEDGRLFVRGGLADETGVYIDGLQVFKPYISTANNTPTRGRYSPFLFDGITFSTGGYSAEYGNALSSVLLLNTIREPKQNETNISLMSLGFGFGHTKKWDKDALSINASYINLAPYHKIAPDRDTWNKLPEALSGEAVYRHNTKNGLFKFYTAYSFSEFDVEQENINYDGLARFKLKDSNWYTNLSYDGFIGDDLKLTTGLSYSNSNTDVGFEETDVNDIENALHFKTKLKHIFSNAFKLVYGAELTSINFKETGLTNQTQNFEYKFTHTMGSVFAESEVFFSTNFAGKFGIRGTYNALLKDYAFSPRISLAYKINTKSQLSFAYGDFYQTPQNNELKIEQNVDFQKSTHYILNYQYKKEKQLFRAELYYKNYDNLLQYDTEFDVPIANFNNNGFGYAKGIDLFWKDSKNIKNLQYWFSYSYLDTERKYRDFKEQVTPSFATKHNASLVTKYWINNWRSQVGATYSFASGRPYNNPNTDQFMSEKTKTYNNLSINWSYLISQQKILFVSVSNIMGIKNTYGYTYANSPDVNGMFKRQAIVPSADRFFFIGFFWTISDDKNKNQLDNL</sequence>
<dbReference type="Pfam" id="PF13715">
    <property type="entry name" value="CarbopepD_reg_2"/>
    <property type="match status" value="1"/>
</dbReference>
<comment type="similarity">
    <text evidence="4">Belongs to the TonB-dependent receptor family.</text>
</comment>
<dbReference type="InterPro" id="IPR008969">
    <property type="entry name" value="CarboxyPept-like_regulatory"/>
</dbReference>
<accession>A0A3N4NRK0</accession>
<feature type="domain" description="TonB-dependent receptor-like beta-barrel" evidence="6">
    <location>
        <begin position="276"/>
        <end position="666"/>
    </location>
</feature>
<dbReference type="Gene3D" id="2.170.130.10">
    <property type="entry name" value="TonB-dependent receptor, plug domain"/>
    <property type="match status" value="1"/>
</dbReference>
<dbReference type="InterPro" id="IPR012910">
    <property type="entry name" value="Plug_dom"/>
</dbReference>
<dbReference type="Proteomes" id="UP000270856">
    <property type="component" value="Unassembled WGS sequence"/>
</dbReference>
<keyword evidence="8" id="KW-0675">Receptor</keyword>
<dbReference type="SUPFAM" id="SSF49464">
    <property type="entry name" value="Carboxypeptidase regulatory domain-like"/>
    <property type="match status" value="1"/>
</dbReference>
<dbReference type="SUPFAM" id="SSF56935">
    <property type="entry name" value="Porins"/>
    <property type="match status" value="1"/>
</dbReference>
<dbReference type="InterPro" id="IPR000531">
    <property type="entry name" value="Beta-barrel_TonB"/>
</dbReference>
<keyword evidence="2 4" id="KW-0472">Membrane</keyword>
<gene>
    <name evidence="8" type="ORF">EGM88_06605</name>
</gene>
<dbReference type="OrthoDB" id="1075473at2"/>
<dbReference type="Gene3D" id="2.60.40.1120">
    <property type="entry name" value="Carboxypeptidase-like, regulatory domain"/>
    <property type="match status" value="1"/>
</dbReference>
<dbReference type="Pfam" id="PF00593">
    <property type="entry name" value="TonB_dep_Rec_b-barrel"/>
    <property type="match status" value="1"/>
</dbReference>
<evidence type="ECO:0000256" key="3">
    <source>
        <dbReference type="ARBA" id="ARBA00023237"/>
    </source>
</evidence>
<feature type="domain" description="TonB-dependent receptor plug" evidence="7">
    <location>
        <begin position="121"/>
        <end position="217"/>
    </location>
</feature>
<name>A0A3N4NRK0_9FLAO</name>
<feature type="chain" id="PRO_5018194191" evidence="5">
    <location>
        <begin position="22"/>
        <end position="720"/>
    </location>
</feature>
<evidence type="ECO:0000256" key="5">
    <source>
        <dbReference type="SAM" id="SignalP"/>
    </source>
</evidence>
<evidence type="ECO:0000256" key="2">
    <source>
        <dbReference type="ARBA" id="ARBA00023136"/>
    </source>
</evidence>
<evidence type="ECO:0000313" key="8">
    <source>
        <dbReference type="EMBL" id="RPD98854.1"/>
    </source>
</evidence>
<comment type="caution">
    <text evidence="8">The sequence shown here is derived from an EMBL/GenBank/DDBJ whole genome shotgun (WGS) entry which is preliminary data.</text>
</comment>
<dbReference type="InterPro" id="IPR036942">
    <property type="entry name" value="Beta-barrel_TonB_sf"/>
</dbReference>
<evidence type="ECO:0000313" key="9">
    <source>
        <dbReference type="Proteomes" id="UP000270856"/>
    </source>
</evidence>
<reference evidence="8 9" key="1">
    <citation type="submission" date="2018-11" db="EMBL/GenBank/DDBJ databases">
        <title>Aureibaculum marinum gen. nov., sp. nov., a member of the family Flavobacteriaceae isolated from the Bohai Sea.</title>
        <authorList>
            <person name="Ji X."/>
        </authorList>
    </citation>
    <scope>NUCLEOTIDE SEQUENCE [LARGE SCALE GENOMIC DNA]</scope>
    <source>
        <strain evidence="8 9">BH-SD17</strain>
    </source>
</reference>
<dbReference type="RefSeq" id="WP_123897171.1">
    <property type="nucleotide sequence ID" value="NZ_RPFJ01000006.1"/>
</dbReference>
<dbReference type="InterPro" id="IPR037066">
    <property type="entry name" value="Plug_dom_sf"/>
</dbReference>
<dbReference type="EMBL" id="RPFJ01000006">
    <property type="protein sequence ID" value="RPD98854.1"/>
    <property type="molecule type" value="Genomic_DNA"/>
</dbReference>
<feature type="signal peptide" evidence="5">
    <location>
        <begin position="1"/>
        <end position="21"/>
    </location>
</feature>
<comment type="subcellular location">
    <subcellularLocation>
        <location evidence="1 4">Cell outer membrane</location>
    </subcellularLocation>
</comment>
<evidence type="ECO:0000259" key="6">
    <source>
        <dbReference type="Pfam" id="PF00593"/>
    </source>
</evidence>
<evidence type="ECO:0000256" key="4">
    <source>
        <dbReference type="RuleBase" id="RU003357"/>
    </source>
</evidence>
<keyword evidence="9" id="KW-1185">Reference proteome</keyword>
<keyword evidence="3" id="KW-0998">Cell outer membrane</keyword>
<keyword evidence="5" id="KW-0732">Signal</keyword>
<evidence type="ECO:0000259" key="7">
    <source>
        <dbReference type="Pfam" id="PF07715"/>
    </source>
</evidence>